<dbReference type="EMBL" id="JAHLQT010020459">
    <property type="protein sequence ID" value="KAG7168148.1"/>
    <property type="molecule type" value="Genomic_DNA"/>
</dbReference>
<sequence length="190" mass="20700">MDIIKPLFVLLFYISSVRAAPISGPRTHLTGPGSQDGCVNLAAPKILMCLEMEDAKDLSFYNLTCHFGPNSQLVYNCSSDTNCEGQGVLKGATYPPEVNPNCHGLPFTNINGDHMGTYICRISTDRQSYLVTHNLQPCPGSHKEEDSTPTPTTDQPQPGVVRLSIIIVSAVVIALLIFYFCHRQSSSANI</sequence>
<protein>
    <submittedName>
        <fullName evidence="3">Uncharacterized protein</fullName>
    </submittedName>
</protein>
<proteinExistence type="predicted"/>
<reference evidence="3" key="1">
    <citation type="journal article" date="2021" name="Sci. Adv.">
        <title>The American lobster genome reveals insights on longevity, neural, and immune adaptations.</title>
        <authorList>
            <person name="Polinski J.M."/>
            <person name="Zimin A.V."/>
            <person name="Clark K.F."/>
            <person name="Kohn A.B."/>
            <person name="Sadowski N."/>
            <person name="Timp W."/>
            <person name="Ptitsyn A."/>
            <person name="Khanna P."/>
            <person name="Romanova D.Y."/>
            <person name="Williams P."/>
            <person name="Greenwood S.J."/>
            <person name="Moroz L.L."/>
            <person name="Walt D.R."/>
            <person name="Bodnar A.G."/>
        </authorList>
    </citation>
    <scope>NUCLEOTIDE SEQUENCE</scope>
    <source>
        <strain evidence="3">GMGI-L3</strain>
    </source>
</reference>
<keyword evidence="4" id="KW-1185">Reference proteome</keyword>
<keyword evidence="1" id="KW-0472">Membrane</keyword>
<evidence type="ECO:0000313" key="4">
    <source>
        <dbReference type="Proteomes" id="UP000747542"/>
    </source>
</evidence>
<feature type="transmembrane region" description="Helical" evidence="1">
    <location>
        <begin position="160"/>
        <end position="181"/>
    </location>
</feature>
<feature type="chain" id="PRO_5035264392" evidence="2">
    <location>
        <begin position="20"/>
        <end position="190"/>
    </location>
</feature>
<comment type="caution">
    <text evidence="3">The sequence shown here is derived from an EMBL/GenBank/DDBJ whole genome shotgun (WGS) entry which is preliminary data.</text>
</comment>
<gene>
    <name evidence="3" type="ORF">Hamer_G016779</name>
</gene>
<organism evidence="3 4">
    <name type="scientific">Homarus americanus</name>
    <name type="common">American lobster</name>
    <dbReference type="NCBI Taxonomy" id="6706"/>
    <lineage>
        <taxon>Eukaryota</taxon>
        <taxon>Metazoa</taxon>
        <taxon>Ecdysozoa</taxon>
        <taxon>Arthropoda</taxon>
        <taxon>Crustacea</taxon>
        <taxon>Multicrustacea</taxon>
        <taxon>Malacostraca</taxon>
        <taxon>Eumalacostraca</taxon>
        <taxon>Eucarida</taxon>
        <taxon>Decapoda</taxon>
        <taxon>Pleocyemata</taxon>
        <taxon>Astacidea</taxon>
        <taxon>Nephropoidea</taxon>
        <taxon>Nephropidae</taxon>
        <taxon>Homarus</taxon>
    </lineage>
</organism>
<feature type="signal peptide" evidence="2">
    <location>
        <begin position="1"/>
        <end position="19"/>
    </location>
</feature>
<name>A0A8J5K7U5_HOMAM</name>
<evidence type="ECO:0000256" key="1">
    <source>
        <dbReference type="SAM" id="Phobius"/>
    </source>
</evidence>
<evidence type="ECO:0000313" key="3">
    <source>
        <dbReference type="EMBL" id="KAG7168148.1"/>
    </source>
</evidence>
<keyword evidence="2" id="KW-0732">Signal</keyword>
<dbReference type="OrthoDB" id="10666273at2759"/>
<evidence type="ECO:0000256" key="2">
    <source>
        <dbReference type="SAM" id="SignalP"/>
    </source>
</evidence>
<accession>A0A8J5K7U5</accession>
<dbReference type="AlphaFoldDB" id="A0A8J5K7U5"/>
<dbReference type="Proteomes" id="UP000747542">
    <property type="component" value="Unassembled WGS sequence"/>
</dbReference>
<keyword evidence="1" id="KW-0812">Transmembrane</keyword>
<keyword evidence="1" id="KW-1133">Transmembrane helix</keyword>